<evidence type="ECO:0000313" key="5">
    <source>
        <dbReference type="Proteomes" id="UP000814207"/>
    </source>
</evidence>
<dbReference type="InterPro" id="IPR012373">
    <property type="entry name" value="Ferrdict_sens_TM"/>
</dbReference>
<dbReference type="PANTHER" id="PTHR30273">
    <property type="entry name" value="PERIPLASMIC SIGNAL SENSOR AND SIGMA FACTOR ACTIVATOR FECR-RELATED"/>
    <property type="match status" value="1"/>
</dbReference>
<keyword evidence="1" id="KW-0812">Transmembrane</keyword>
<feature type="domain" description="FecR protein" evidence="2">
    <location>
        <begin position="113"/>
        <end position="205"/>
    </location>
</feature>
<evidence type="ECO:0000256" key="1">
    <source>
        <dbReference type="SAM" id="Phobius"/>
    </source>
</evidence>
<dbReference type="InterPro" id="IPR032623">
    <property type="entry name" value="FecR_N"/>
</dbReference>
<dbReference type="InterPro" id="IPR006860">
    <property type="entry name" value="FecR"/>
</dbReference>
<gene>
    <name evidence="4" type="ORF">GIW73_08190</name>
</gene>
<dbReference type="Pfam" id="PF16220">
    <property type="entry name" value="DUF4880"/>
    <property type="match status" value="1"/>
</dbReference>
<dbReference type="GO" id="GO:0016989">
    <property type="term" value="F:sigma factor antagonist activity"/>
    <property type="evidence" value="ECO:0007669"/>
    <property type="project" value="TreeGrafter"/>
</dbReference>
<dbReference type="PANTHER" id="PTHR30273:SF2">
    <property type="entry name" value="PROTEIN FECR"/>
    <property type="match status" value="1"/>
</dbReference>
<keyword evidence="1" id="KW-1133">Transmembrane helix</keyword>
<dbReference type="Gene3D" id="2.60.120.1440">
    <property type="match status" value="1"/>
</dbReference>
<proteinExistence type="predicted"/>
<keyword evidence="1" id="KW-0472">Membrane</keyword>
<evidence type="ECO:0000259" key="2">
    <source>
        <dbReference type="Pfam" id="PF04773"/>
    </source>
</evidence>
<dbReference type="PIRSF" id="PIRSF018266">
    <property type="entry name" value="FecR"/>
    <property type="match status" value="1"/>
</dbReference>
<feature type="transmembrane region" description="Helical" evidence="1">
    <location>
        <begin position="89"/>
        <end position="110"/>
    </location>
</feature>
<comment type="caution">
    <text evidence="4">The sequence shown here is derived from an EMBL/GenBank/DDBJ whole genome shotgun (WGS) entry which is preliminary data.</text>
</comment>
<feature type="domain" description="FecR N-terminal" evidence="3">
    <location>
        <begin position="12"/>
        <end position="54"/>
    </location>
</feature>
<organism evidence="4 5">
    <name type="scientific">Pseudomonas syringae</name>
    <dbReference type="NCBI Taxonomy" id="317"/>
    <lineage>
        <taxon>Bacteria</taxon>
        <taxon>Pseudomonadati</taxon>
        <taxon>Pseudomonadota</taxon>
        <taxon>Gammaproteobacteria</taxon>
        <taxon>Pseudomonadales</taxon>
        <taxon>Pseudomonadaceae</taxon>
        <taxon>Pseudomonas</taxon>
    </lineage>
</organism>
<dbReference type="Pfam" id="PF04773">
    <property type="entry name" value="FecR"/>
    <property type="match status" value="1"/>
</dbReference>
<dbReference type="Proteomes" id="UP000814207">
    <property type="component" value="Unassembled WGS sequence"/>
</dbReference>
<dbReference type="AlphaFoldDB" id="A0A9Q3X302"/>
<evidence type="ECO:0000259" key="3">
    <source>
        <dbReference type="Pfam" id="PF16220"/>
    </source>
</evidence>
<evidence type="ECO:0000313" key="4">
    <source>
        <dbReference type="EMBL" id="MCF5062915.1"/>
    </source>
</evidence>
<protein>
    <submittedName>
        <fullName evidence="4">DUF4880 domain-containing protein</fullName>
    </submittedName>
</protein>
<sequence length="319" mass="34863">MPTEDCANTRRDQALDWLMRVQQAPLDADLRAQLAHWCGADEANAKAYRKAERVWQLTGQMTPATAAHWPQPAAPMPRPAARPRRTRRWLAAAVAACLVVALAPSLLLRWQADYRTGAGETLDITLSDGSVVQLDSHSAIAVDIAGNHRDVRLLSGQAFFKVIPDKSKPFHVVTKALRVTVTGTAFNVDATPNHPSVAVQQGSVNVDALPSHRALASLVPGQRLSYLGGRAELSRFTPSQAAPWRQGQLIADDLPISEVLEQLRRYTPGLIVLRDAQLGAQRVTGVYDLRKPQAALHAVLQPYGAKVRAYGPWLLVLTR</sequence>
<dbReference type="EMBL" id="WKEU01000025">
    <property type="protein sequence ID" value="MCF5062915.1"/>
    <property type="molecule type" value="Genomic_DNA"/>
</dbReference>
<name>A0A9Q3X302_PSESX</name>
<accession>A0A9Q3X302</accession>
<reference evidence="4" key="1">
    <citation type="submission" date="2019-11" db="EMBL/GenBank/DDBJ databases">
        <title>Epiphytic Pseudomonas syringae from cherry orchards.</title>
        <authorList>
            <person name="Hulin M.T."/>
        </authorList>
    </citation>
    <scope>NUCLEOTIDE SEQUENCE</scope>
    <source>
        <strain evidence="4">PA-6-9A</strain>
    </source>
</reference>